<dbReference type="GO" id="GO:0008757">
    <property type="term" value="F:S-adenosylmethionine-dependent methyltransferase activity"/>
    <property type="evidence" value="ECO:0007669"/>
    <property type="project" value="InterPro"/>
</dbReference>
<sequence>MLHRFASHDIADEIAATVADELDASGVLHGAHEFESVMTGIVRSATAGALPAWKAFYENSIRCLEDGSALFAPVHRHAASLLIGDSVLDLGSCFGFFPLRLAALGHNVIASDLSAAAMRLLETVSPTIGRPIRTMTCDATAVSAPSSSVDTVTALHLVEHLNSTATIAALDEAIRVARSRVIVAVPFEKFARECYGHVQAFHLDALTDLGHSVAQRHLGIRASVHEYHGGWLVLDL</sequence>
<dbReference type="Pfam" id="PF08241">
    <property type="entry name" value="Methyltransf_11"/>
    <property type="match status" value="1"/>
</dbReference>
<accession>A0A5A7S7E4</accession>
<evidence type="ECO:0000259" key="1">
    <source>
        <dbReference type="Pfam" id="PF08241"/>
    </source>
</evidence>
<gene>
    <name evidence="2" type="ORF">FOY51_21840</name>
</gene>
<dbReference type="Proteomes" id="UP000322244">
    <property type="component" value="Unassembled WGS sequence"/>
</dbReference>
<dbReference type="OrthoDB" id="3571292at2"/>
<organism evidence="2 3">
    <name type="scientific">Antrihabitans cavernicola</name>
    <dbReference type="NCBI Taxonomy" id="2495913"/>
    <lineage>
        <taxon>Bacteria</taxon>
        <taxon>Bacillati</taxon>
        <taxon>Actinomycetota</taxon>
        <taxon>Actinomycetes</taxon>
        <taxon>Mycobacteriales</taxon>
        <taxon>Nocardiaceae</taxon>
        <taxon>Antrihabitans</taxon>
    </lineage>
</organism>
<keyword evidence="3" id="KW-1185">Reference proteome</keyword>
<dbReference type="AlphaFoldDB" id="A0A5A7S7E4"/>
<name>A0A5A7S7E4_9NOCA</name>
<dbReference type="InterPro" id="IPR013216">
    <property type="entry name" value="Methyltransf_11"/>
</dbReference>
<feature type="domain" description="Methyltransferase type 11" evidence="1">
    <location>
        <begin position="88"/>
        <end position="180"/>
    </location>
</feature>
<reference evidence="2 3" key="1">
    <citation type="submission" date="2019-07" db="EMBL/GenBank/DDBJ databases">
        <title>Rhodococcus cavernicolus sp. nov., isolated from a cave.</title>
        <authorList>
            <person name="Lee S.D."/>
        </authorList>
    </citation>
    <scope>NUCLEOTIDE SEQUENCE [LARGE SCALE GENOMIC DNA]</scope>
    <source>
        <strain evidence="2 3">C1-24</strain>
    </source>
</reference>
<dbReference type="InterPro" id="IPR029063">
    <property type="entry name" value="SAM-dependent_MTases_sf"/>
</dbReference>
<dbReference type="GO" id="GO:0032259">
    <property type="term" value="P:methylation"/>
    <property type="evidence" value="ECO:0007669"/>
    <property type="project" value="UniProtKB-KW"/>
</dbReference>
<evidence type="ECO:0000313" key="2">
    <source>
        <dbReference type="EMBL" id="KAA0020098.1"/>
    </source>
</evidence>
<protein>
    <submittedName>
        <fullName evidence="2">Class I SAM-dependent methyltransferase</fullName>
    </submittedName>
</protein>
<dbReference type="NCBIfam" id="NF041255">
    <property type="entry name" value="mycofact_MftM"/>
    <property type="match status" value="1"/>
</dbReference>
<keyword evidence="2" id="KW-0489">Methyltransferase</keyword>
<dbReference type="EMBL" id="VLNY01000014">
    <property type="protein sequence ID" value="KAA0020098.1"/>
    <property type="molecule type" value="Genomic_DNA"/>
</dbReference>
<keyword evidence="2" id="KW-0808">Transferase</keyword>
<dbReference type="SUPFAM" id="SSF53335">
    <property type="entry name" value="S-adenosyl-L-methionine-dependent methyltransferases"/>
    <property type="match status" value="1"/>
</dbReference>
<evidence type="ECO:0000313" key="3">
    <source>
        <dbReference type="Proteomes" id="UP000322244"/>
    </source>
</evidence>
<proteinExistence type="predicted"/>
<comment type="caution">
    <text evidence="2">The sequence shown here is derived from an EMBL/GenBank/DDBJ whole genome shotgun (WGS) entry which is preliminary data.</text>
</comment>
<dbReference type="Gene3D" id="3.40.50.150">
    <property type="entry name" value="Vaccinia Virus protein VP39"/>
    <property type="match status" value="1"/>
</dbReference>